<dbReference type="EMBL" id="LR134317">
    <property type="protein sequence ID" value="VEF08090.1"/>
    <property type="molecule type" value="Genomic_DNA"/>
</dbReference>
<evidence type="ECO:0000313" key="2">
    <source>
        <dbReference type="EMBL" id="SUO79602.1"/>
    </source>
</evidence>
<dbReference type="GeneID" id="83704383"/>
<proteinExistence type="predicted"/>
<keyword evidence="1" id="KW-0472">Membrane</keyword>
<accession>A0A2X3X3R2</accession>
<reference evidence="3 5" key="2">
    <citation type="submission" date="2018-12" db="EMBL/GenBank/DDBJ databases">
        <authorList>
            <consortium name="Pathogen Informatics"/>
        </authorList>
    </citation>
    <scope>NUCLEOTIDE SEQUENCE [LARGE SCALE GENOMIC DNA]</scope>
    <source>
        <strain evidence="3 5">NCTC6180</strain>
    </source>
</reference>
<dbReference type="RefSeq" id="WP_021320464.1">
    <property type="nucleotide sequence ID" value="NC_012470.1"/>
</dbReference>
<protein>
    <submittedName>
        <fullName evidence="3">Uncharacterized protein</fullName>
    </submittedName>
</protein>
<dbReference type="EMBL" id="UHHT01000001">
    <property type="protein sequence ID" value="SUO79602.1"/>
    <property type="molecule type" value="Genomic_DNA"/>
</dbReference>
<dbReference type="Proteomes" id="UP000255476">
    <property type="component" value="Unassembled WGS sequence"/>
</dbReference>
<evidence type="ECO:0000313" key="5">
    <source>
        <dbReference type="Proteomes" id="UP000269903"/>
    </source>
</evidence>
<gene>
    <name evidence="3" type="ORF">NCTC6180_01356</name>
    <name evidence="2" type="ORF">NCTC7023_00068</name>
</gene>
<evidence type="ECO:0000256" key="1">
    <source>
        <dbReference type="SAM" id="Phobius"/>
    </source>
</evidence>
<reference evidence="2 4" key="1">
    <citation type="submission" date="2018-06" db="EMBL/GenBank/DDBJ databases">
        <authorList>
            <consortium name="Pathogen Informatics"/>
            <person name="Doyle S."/>
        </authorList>
    </citation>
    <scope>NUCLEOTIDE SEQUENCE [LARGE SCALE GENOMIC DNA]</scope>
    <source>
        <strain evidence="2 4">NCTC7023</strain>
    </source>
</reference>
<organism evidence="3 5">
    <name type="scientific">Streptococcus equi subsp. zooepidemicus</name>
    <dbReference type="NCBI Taxonomy" id="40041"/>
    <lineage>
        <taxon>Bacteria</taxon>
        <taxon>Bacillati</taxon>
        <taxon>Bacillota</taxon>
        <taxon>Bacilli</taxon>
        <taxon>Lactobacillales</taxon>
        <taxon>Streptococcaceae</taxon>
        <taxon>Streptococcus</taxon>
    </lineage>
</organism>
<name>A0A2X3X3R2_STRSZ</name>
<evidence type="ECO:0000313" key="3">
    <source>
        <dbReference type="EMBL" id="VEF08090.1"/>
    </source>
</evidence>
<dbReference type="AlphaFoldDB" id="A0A2X3X3R2"/>
<feature type="transmembrane region" description="Helical" evidence="1">
    <location>
        <begin position="7"/>
        <end position="26"/>
    </location>
</feature>
<dbReference type="Proteomes" id="UP000269903">
    <property type="component" value="Chromosome"/>
</dbReference>
<sequence>MEQLKNLTLYHLIILIVVILLLWYFAPSIINAIFEIGKEFGHALAKWF</sequence>
<keyword evidence="1" id="KW-1133">Transmembrane helix</keyword>
<keyword evidence="1" id="KW-0812">Transmembrane</keyword>
<evidence type="ECO:0000313" key="4">
    <source>
        <dbReference type="Proteomes" id="UP000255476"/>
    </source>
</evidence>